<keyword evidence="1" id="KW-0732">Signal</keyword>
<dbReference type="AlphaFoldDB" id="A0A381QDF0"/>
<proteinExistence type="predicted"/>
<evidence type="ECO:0000259" key="2">
    <source>
        <dbReference type="Pfam" id="PF01364"/>
    </source>
</evidence>
<dbReference type="InterPro" id="IPR026444">
    <property type="entry name" value="Secre_tail"/>
</dbReference>
<gene>
    <name evidence="4" type="ORF">METZ01_LOCUS29862</name>
</gene>
<dbReference type="InterPro" id="IPR025965">
    <property type="entry name" value="FlgD/Vpr_Ig-like"/>
</dbReference>
<dbReference type="SUPFAM" id="SSF52129">
    <property type="entry name" value="Caspase-like"/>
    <property type="match status" value="1"/>
</dbReference>
<dbReference type="GO" id="GO:0008234">
    <property type="term" value="F:cysteine-type peptidase activity"/>
    <property type="evidence" value="ECO:0007669"/>
    <property type="project" value="InterPro"/>
</dbReference>
<accession>A0A381QDF0</accession>
<evidence type="ECO:0000313" key="4">
    <source>
        <dbReference type="EMBL" id="SUZ77008.1"/>
    </source>
</evidence>
<protein>
    <recommendedName>
        <fullName evidence="5">Gingipain domain-containing protein</fullName>
    </recommendedName>
</protein>
<dbReference type="GO" id="GO:0006508">
    <property type="term" value="P:proteolysis"/>
    <property type="evidence" value="ECO:0007669"/>
    <property type="project" value="InterPro"/>
</dbReference>
<feature type="domain" description="FlgD/Vpr Ig-like" evidence="3">
    <location>
        <begin position="1159"/>
        <end position="1226"/>
    </location>
</feature>
<dbReference type="Gene3D" id="2.60.40.4070">
    <property type="match status" value="1"/>
</dbReference>
<name>A0A381QDF0_9ZZZZ</name>
<dbReference type="InterPro" id="IPR029031">
    <property type="entry name" value="Gingipain_N_sf"/>
</dbReference>
<dbReference type="CDD" id="cd02258">
    <property type="entry name" value="Peptidase_C25_N"/>
    <property type="match status" value="1"/>
</dbReference>
<dbReference type="Pfam" id="PF01364">
    <property type="entry name" value="Peptidase_C25"/>
    <property type="match status" value="1"/>
</dbReference>
<dbReference type="EMBL" id="UINC01001299">
    <property type="protein sequence ID" value="SUZ77008.1"/>
    <property type="molecule type" value="Genomic_DNA"/>
</dbReference>
<dbReference type="InterPro" id="IPR001769">
    <property type="entry name" value="Gingipain"/>
</dbReference>
<dbReference type="NCBIfam" id="NF033707">
    <property type="entry name" value="T9SS_sortase"/>
    <property type="match status" value="1"/>
</dbReference>
<sequence>MDNYIKHLITAIFFINTLHGKTDIKILNSTEENLYIEIEIDAITTADLYPKSIFVGLPNRILPETKIIYKEVSPIPFKSEQSNSYIFSWTKIQKLKNLNMAVLKIDPRISNNSYINKLRIEMKYRESNQNHRLAEKNESIILSNKIINWDIAKRWVINNKRKVSRVSEQPSGKWVSLQVYEDGIYTISSSLLKNTVDDIDNYDPRALMLFMSSTLGRAMTQDTDIPISENMIEVPIVFEGESDGIFDDDDKIIFYGRGHSGFDINGDIVEWKQNLYFNSNKCWILLPEDHSLRGKRIQPSIEPEEISLTLDYGLSYYHYELDLVNPELSGLNWFGAQIASGSSQVISTNSPHAKENVDGIIELKLKGYSTNGSINTYHSIDLHANGPNINKIGNTVSWSGNGTRIISGSIQGENLNQSSNSFFIQNNSTDNNSSPYIDYLKIKYGRKLIFDSNVIEFFSPIKGANIRFNFDSSLPENVLALDITNPADPQQLSIIENQKIEVVLNNNNLSRFIIVNKNNIPSINELDYNPGIVFNSLRNENITSDYIIIGPENYFNAAQPILDLRNPSIYASLENIYREFSAGNEDPMAIRSFLQWTQENWTDPPIHLLLLGDAGYDYRNISGESSIVVPTIQVQSYISYPSDDRLATIYGSLPELSIGRFPAKNINEVENFADKIIFIESKSNFGAWRQKVTLVADDAARPEPNHGGIATGKSHTLNSETIANLIPSKINVEKIYMLEYPEVSDASAYGVVKPDATEAVFSALNSGTAIINYIGHGSAFQLAQEKLLYLNRGDIDKIKTNNRMPLWIVGTCSFGHFDDPIAESFGEELIRYPMDAAAAVISTCRPITVTGNERYTQEIFEIIFNNNQISELDIGIILQSIKNGSSESEYFHLFGDPAMKISIPHQSFNTIDIDPDTLSTLSSAIVTINQNLINDNVNGIIILKDANREVTRTYNIASTEQNITYTLPGPTLFRGNFNFSGSNSSVQLRVPQDISYSSSPARVLVYLHGDEIDAISEINPVQLVGGEASLDMNGPIIEIKTENGRILRNGDHKEINEDLVLSLSDPLGINLTKELGHSIILDNLLTDESIDITDDFFYNDNSITTGEIDIKDFGESDINIRVSAWDNANNPAEIQIYIYSTDNKELRLYNVFNFPNPFNEKTKFTFELSSAAKVSINIYTIGGKIIKQLKSKSFSNGFNSIEWDGRNEFGRILANGVYIYKINAENNMDNISYIGRCAIFK</sequence>
<feature type="domain" description="Gingipain" evidence="2">
    <location>
        <begin position="546"/>
        <end position="900"/>
    </location>
</feature>
<dbReference type="Gene3D" id="3.40.50.10390">
    <property type="entry name" value="Gingipain r, domain 1"/>
    <property type="match status" value="1"/>
</dbReference>
<dbReference type="Pfam" id="PF13860">
    <property type="entry name" value="FlgD_ig"/>
    <property type="match status" value="1"/>
</dbReference>
<dbReference type="InterPro" id="IPR029030">
    <property type="entry name" value="Caspase-like_dom_sf"/>
</dbReference>
<organism evidence="4">
    <name type="scientific">marine metagenome</name>
    <dbReference type="NCBI Taxonomy" id="408172"/>
    <lineage>
        <taxon>unclassified sequences</taxon>
        <taxon>metagenomes</taxon>
        <taxon>ecological metagenomes</taxon>
    </lineage>
</organism>
<reference evidence="4" key="1">
    <citation type="submission" date="2018-05" db="EMBL/GenBank/DDBJ databases">
        <authorList>
            <person name="Lanie J.A."/>
            <person name="Ng W.-L."/>
            <person name="Kazmierczak K.M."/>
            <person name="Andrzejewski T.M."/>
            <person name="Davidsen T.M."/>
            <person name="Wayne K.J."/>
            <person name="Tettelin H."/>
            <person name="Glass J.I."/>
            <person name="Rusch D."/>
            <person name="Podicherti R."/>
            <person name="Tsui H.-C.T."/>
            <person name="Winkler M.E."/>
        </authorList>
    </citation>
    <scope>NUCLEOTIDE SEQUENCE</scope>
</reference>
<evidence type="ECO:0000259" key="3">
    <source>
        <dbReference type="Pfam" id="PF13860"/>
    </source>
</evidence>
<dbReference type="NCBIfam" id="TIGR04183">
    <property type="entry name" value="Por_Secre_tail"/>
    <property type="match status" value="1"/>
</dbReference>
<dbReference type="Gene3D" id="3.40.50.1460">
    <property type="match status" value="1"/>
</dbReference>
<evidence type="ECO:0008006" key="5">
    <source>
        <dbReference type="Google" id="ProtNLM"/>
    </source>
</evidence>
<evidence type="ECO:0000256" key="1">
    <source>
        <dbReference type="ARBA" id="ARBA00022729"/>
    </source>
</evidence>